<evidence type="ECO:0000313" key="2">
    <source>
        <dbReference type="EMBL" id="GAA4330638.1"/>
    </source>
</evidence>
<evidence type="ECO:0000313" key="3">
    <source>
        <dbReference type="Proteomes" id="UP001501671"/>
    </source>
</evidence>
<reference evidence="3" key="1">
    <citation type="journal article" date="2019" name="Int. J. Syst. Evol. Microbiol.">
        <title>The Global Catalogue of Microorganisms (GCM) 10K type strain sequencing project: providing services to taxonomists for standard genome sequencing and annotation.</title>
        <authorList>
            <consortium name="The Broad Institute Genomics Platform"/>
            <consortium name="The Broad Institute Genome Sequencing Center for Infectious Disease"/>
            <person name="Wu L."/>
            <person name="Ma J."/>
        </authorList>
    </citation>
    <scope>NUCLEOTIDE SEQUENCE [LARGE SCALE GENOMIC DNA]</scope>
    <source>
        <strain evidence="3">JCM 17666</strain>
    </source>
</reference>
<dbReference type="EMBL" id="BAABFO010000007">
    <property type="protein sequence ID" value="GAA4330638.1"/>
    <property type="molecule type" value="Genomic_DNA"/>
</dbReference>
<protein>
    <submittedName>
        <fullName evidence="2">Uncharacterized protein</fullName>
    </submittedName>
</protein>
<proteinExistence type="predicted"/>
<gene>
    <name evidence="2" type="ORF">GCM10023144_18510</name>
</gene>
<keyword evidence="3" id="KW-1185">Reference proteome</keyword>
<name>A0ABP8GVV6_9BURK</name>
<organism evidence="2 3">
    <name type="scientific">Pigmentiphaga soli</name>
    <dbReference type="NCBI Taxonomy" id="1007095"/>
    <lineage>
        <taxon>Bacteria</taxon>
        <taxon>Pseudomonadati</taxon>
        <taxon>Pseudomonadota</taxon>
        <taxon>Betaproteobacteria</taxon>
        <taxon>Burkholderiales</taxon>
        <taxon>Alcaligenaceae</taxon>
        <taxon>Pigmentiphaga</taxon>
    </lineage>
</organism>
<dbReference type="RefSeq" id="WP_345248609.1">
    <property type="nucleotide sequence ID" value="NZ_BAABFO010000007.1"/>
</dbReference>
<dbReference type="Proteomes" id="UP001501671">
    <property type="component" value="Unassembled WGS sequence"/>
</dbReference>
<feature type="compositionally biased region" description="Basic and acidic residues" evidence="1">
    <location>
        <begin position="46"/>
        <end position="58"/>
    </location>
</feature>
<feature type="region of interest" description="Disordered" evidence="1">
    <location>
        <begin position="1"/>
        <end position="65"/>
    </location>
</feature>
<evidence type="ECO:0000256" key="1">
    <source>
        <dbReference type="SAM" id="MobiDB-lite"/>
    </source>
</evidence>
<accession>A0ABP8GVV6</accession>
<feature type="compositionally biased region" description="Basic and acidic residues" evidence="1">
    <location>
        <begin position="11"/>
        <end position="22"/>
    </location>
</feature>
<sequence length="65" mass="7162">MAQQGTNPMSRHVDDHLKDENKTLPAASLPREDTDTPAAGGQNDLDAERQAEPPRDPQKSGNRQR</sequence>
<comment type="caution">
    <text evidence="2">The sequence shown here is derived from an EMBL/GenBank/DDBJ whole genome shotgun (WGS) entry which is preliminary data.</text>
</comment>